<dbReference type="KEGG" id="pmf:P9303_04171"/>
<name>A2C6Q9_PROM3</name>
<dbReference type="EMBL" id="CP000554">
    <property type="protein sequence ID" value="ABM77169.1"/>
    <property type="molecule type" value="Genomic_DNA"/>
</dbReference>
<keyword evidence="4 7" id="KW-0812">Transmembrane</keyword>
<evidence type="ECO:0000256" key="5">
    <source>
        <dbReference type="ARBA" id="ARBA00022989"/>
    </source>
</evidence>
<evidence type="ECO:0000313" key="10">
    <source>
        <dbReference type="EMBL" id="ABM77169.1"/>
    </source>
</evidence>
<feature type="transmembrane region" description="Helical" evidence="7">
    <location>
        <begin position="125"/>
        <end position="144"/>
    </location>
</feature>
<accession>A2C6Q9</accession>
<evidence type="ECO:0000256" key="2">
    <source>
        <dbReference type="ARBA" id="ARBA00008017"/>
    </source>
</evidence>
<dbReference type="AlphaFoldDB" id="A2C6Q9"/>
<dbReference type="InterPro" id="IPR006685">
    <property type="entry name" value="MscS_channel_2nd"/>
</dbReference>
<evidence type="ECO:0000256" key="4">
    <source>
        <dbReference type="ARBA" id="ARBA00022692"/>
    </source>
</evidence>
<dbReference type="Pfam" id="PF21082">
    <property type="entry name" value="MS_channel_3rd"/>
    <property type="match status" value="1"/>
</dbReference>
<dbReference type="STRING" id="59922.P9303_04171"/>
<evidence type="ECO:0000256" key="6">
    <source>
        <dbReference type="ARBA" id="ARBA00023136"/>
    </source>
</evidence>
<dbReference type="PANTHER" id="PTHR43634:SF2">
    <property type="entry name" value="LOW CONDUCTANCE MECHANOSENSITIVE CHANNEL YNAI"/>
    <property type="match status" value="1"/>
</dbReference>
<feature type="domain" description="Mechanosensitive ion channel MscS" evidence="8">
    <location>
        <begin position="175"/>
        <end position="241"/>
    </location>
</feature>
<sequence>MPLMTPLPFNLQVPIAGLVLAIVSWLLLDTLGRRFRSGSLRRGLLLSSRQSISLSCALVGVICWLLDLLDPSLIQFPRDGVKAFGILVVIGLSWTLLSWKKELKQNQERYATQMLRGFGEKDRRFLFDVVQKSIGIAAMVILWLEVMHLMGISPAVLVTAGGVGAVALGFGAKGIVSNSLSGLSLYINRPFVVSDFIDIPSENLSGNVEHIGWFYTKLRSSDRQPVYIPNNIFTSKPVVNIADIDNRRIWIEFGVNYGDRRRIESIVSDLQQVLVNHPDVDQSKKMAVNFTGYGDSSLNLRLVCYSSSGNLSDAWALQQRLLLKIGDVVEAHGAGMPFPTRTLIHSGLNQMPQTMNPLIGINQESGEGAI</sequence>
<protein>
    <submittedName>
        <fullName evidence="10">Small mechanosensitive ion channel, MscS family protein</fullName>
    </submittedName>
</protein>
<gene>
    <name evidence="10" type="ordered locus">P9303_04171</name>
</gene>
<comment type="similarity">
    <text evidence="2">Belongs to the MscS (TC 1.A.23) family.</text>
</comment>
<reference evidence="10 11" key="1">
    <citation type="journal article" date="2007" name="PLoS Genet.">
        <title>Patterns and implications of gene gain and loss in the evolution of Prochlorococcus.</title>
        <authorList>
            <person name="Kettler G.C."/>
            <person name="Martiny A.C."/>
            <person name="Huang K."/>
            <person name="Zucker J."/>
            <person name="Coleman M.L."/>
            <person name="Rodrigue S."/>
            <person name="Chen F."/>
            <person name="Lapidus A."/>
            <person name="Ferriera S."/>
            <person name="Johnson J."/>
            <person name="Steglich C."/>
            <person name="Church G.M."/>
            <person name="Richardson P."/>
            <person name="Chisholm S.W."/>
        </authorList>
    </citation>
    <scope>NUCLEOTIDE SEQUENCE [LARGE SCALE GENOMIC DNA]</scope>
    <source>
        <strain evidence="10 11">MIT 9303</strain>
    </source>
</reference>
<dbReference type="PANTHER" id="PTHR43634">
    <property type="entry name" value="OW CONDUCTANCE MECHANOSENSITIVE CHANNEL"/>
    <property type="match status" value="1"/>
</dbReference>
<evidence type="ECO:0000256" key="7">
    <source>
        <dbReference type="SAM" id="Phobius"/>
    </source>
</evidence>
<organism evidence="10 11">
    <name type="scientific">Prochlorococcus marinus (strain MIT 9303)</name>
    <dbReference type="NCBI Taxonomy" id="59922"/>
    <lineage>
        <taxon>Bacteria</taxon>
        <taxon>Bacillati</taxon>
        <taxon>Cyanobacteriota</taxon>
        <taxon>Cyanophyceae</taxon>
        <taxon>Synechococcales</taxon>
        <taxon>Prochlorococcaceae</taxon>
        <taxon>Prochlorococcus</taxon>
    </lineage>
</organism>
<evidence type="ECO:0000259" key="9">
    <source>
        <dbReference type="Pfam" id="PF21082"/>
    </source>
</evidence>
<feature type="transmembrane region" description="Helical" evidence="7">
    <location>
        <begin position="52"/>
        <end position="69"/>
    </location>
</feature>
<evidence type="ECO:0000313" key="11">
    <source>
        <dbReference type="Proteomes" id="UP000002274"/>
    </source>
</evidence>
<keyword evidence="3" id="KW-1003">Cell membrane</keyword>
<dbReference type="InterPro" id="IPR045042">
    <property type="entry name" value="YnaI-like"/>
</dbReference>
<feature type="transmembrane region" description="Helical" evidence="7">
    <location>
        <begin position="81"/>
        <end position="99"/>
    </location>
</feature>
<dbReference type="SUPFAM" id="SSF50182">
    <property type="entry name" value="Sm-like ribonucleoproteins"/>
    <property type="match status" value="1"/>
</dbReference>
<dbReference type="BioCyc" id="PMAR59922:G1G80-388-MONOMER"/>
<dbReference type="Gene3D" id="2.30.30.60">
    <property type="match status" value="1"/>
</dbReference>
<comment type="subcellular location">
    <subcellularLocation>
        <location evidence="1">Cell membrane</location>
        <topology evidence="1">Multi-pass membrane protein</topology>
    </subcellularLocation>
</comment>
<feature type="transmembrane region" description="Helical" evidence="7">
    <location>
        <begin position="150"/>
        <end position="170"/>
    </location>
</feature>
<evidence type="ECO:0000259" key="8">
    <source>
        <dbReference type="Pfam" id="PF00924"/>
    </source>
</evidence>
<dbReference type="Pfam" id="PF00924">
    <property type="entry name" value="MS_channel_2nd"/>
    <property type="match status" value="1"/>
</dbReference>
<evidence type="ECO:0000256" key="1">
    <source>
        <dbReference type="ARBA" id="ARBA00004651"/>
    </source>
</evidence>
<feature type="transmembrane region" description="Helical" evidence="7">
    <location>
        <begin position="12"/>
        <end position="31"/>
    </location>
</feature>
<dbReference type="InterPro" id="IPR010920">
    <property type="entry name" value="LSM_dom_sf"/>
</dbReference>
<dbReference type="SUPFAM" id="SSF82689">
    <property type="entry name" value="Mechanosensitive channel protein MscS (YggB), C-terminal domain"/>
    <property type="match status" value="1"/>
</dbReference>
<dbReference type="Gene3D" id="3.30.70.100">
    <property type="match status" value="1"/>
</dbReference>
<dbReference type="InterPro" id="IPR023408">
    <property type="entry name" value="MscS_beta-dom_sf"/>
</dbReference>
<dbReference type="GO" id="GO:0055085">
    <property type="term" value="P:transmembrane transport"/>
    <property type="evidence" value="ECO:0007669"/>
    <property type="project" value="InterPro"/>
</dbReference>
<feature type="domain" description="Mechanosensitive ion channel MscS C-terminal" evidence="9">
    <location>
        <begin position="251"/>
        <end position="335"/>
    </location>
</feature>
<dbReference type="InterPro" id="IPR011066">
    <property type="entry name" value="MscS_channel_C_sf"/>
</dbReference>
<evidence type="ECO:0000256" key="3">
    <source>
        <dbReference type="ARBA" id="ARBA00022475"/>
    </source>
</evidence>
<dbReference type="HOGENOM" id="CLU_037945_0_0_3"/>
<dbReference type="Gene3D" id="1.10.287.1260">
    <property type="match status" value="1"/>
</dbReference>
<keyword evidence="6 7" id="KW-0472">Membrane</keyword>
<proteinExistence type="inferred from homology"/>
<dbReference type="SUPFAM" id="SSF82861">
    <property type="entry name" value="Mechanosensitive channel protein MscS (YggB), transmembrane region"/>
    <property type="match status" value="1"/>
</dbReference>
<dbReference type="InterPro" id="IPR049278">
    <property type="entry name" value="MS_channel_C"/>
</dbReference>
<keyword evidence="5 7" id="KW-1133">Transmembrane helix</keyword>
<dbReference type="GO" id="GO:0005886">
    <property type="term" value="C:plasma membrane"/>
    <property type="evidence" value="ECO:0007669"/>
    <property type="project" value="UniProtKB-SubCell"/>
</dbReference>
<dbReference type="InterPro" id="IPR011014">
    <property type="entry name" value="MscS_channel_TM-2"/>
</dbReference>
<dbReference type="Proteomes" id="UP000002274">
    <property type="component" value="Chromosome"/>
</dbReference>